<comment type="caution">
    <text evidence="1">The sequence shown here is derived from an EMBL/GenBank/DDBJ whole genome shotgun (WGS) entry which is preliminary data.</text>
</comment>
<gene>
    <name evidence="1" type="ORF">GUJ93_ZPchr0011g28110</name>
</gene>
<accession>A0A8J6BUJ8</accession>
<keyword evidence="2" id="KW-1185">Reference proteome</keyword>
<dbReference type="AlphaFoldDB" id="A0A8J6BUJ8"/>
<dbReference type="Proteomes" id="UP000729402">
    <property type="component" value="Unassembled WGS sequence"/>
</dbReference>
<protein>
    <submittedName>
        <fullName evidence="1">Uncharacterized protein</fullName>
    </submittedName>
</protein>
<proteinExistence type="predicted"/>
<reference evidence="1" key="1">
    <citation type="journal article" date="2021" name="bioRxiv">
        <title>Whole Genome Assembly and Annotation of Northern Wild Rice, Zizania palustris L., Supports a Whole Genome Duplication in the Zizania Genus.</title>
        <authorList>
            <person name="Haas M."/>
            <person name="Kono T."/>
            <person name="Macchietto M."/>
            <person name="Millas R."/>
            <person name="McGilp L."/>
            <person name="Shao M."/>
            <person name="Duquette J."/>
            <person name="Hirsch C.N."/>
            <person name="Kimball J."/>
        </authorList>
    </citation>
    <scope>NUCLEOTIDE SEQUENCE</scope>
    <source>
        <tissue evidence="1">Fresh leaf tissue</tissue>
    </source>
</reference>
<reference evidence="1" key="2">
    <citation type="submission" date="2021-02" db="EMBL/GenBank/DDBJ databases">
        <authorList>
            <person name="Kimball J.A."/>
            <person name="Haas M.W."/>
            <person name="Macchietto M."/>
            <person name="Kono T."/>
            <person name="Duquette J."/>
            <person name="Shao M."/>
        </authorList>
    </citation>
    <scope>NUCLEOTIDE SEQUENCE</scope>
    <source>
        <tissue evidence="1">Fresh leaf tissue</tissue>
    </source>
</reference>
<name>A0A8J6BUJ8_ZIZPA</name>
<sequence>MCSFSSIPKILPSSSCEAYTKHIPRHLQVQLIKQNTLGHHQNHKNEISSPISVLERKSGELHKVQLHAAGAVLPVTAMEKATKWEPNS</sequence>
<dbReference type="EMBL" id="JAAALK010000081">
    <property type="protein sequence ID" value="KAG8091183.1"/>
    <property type="molecule type" value="Genomic_DNA"/>
</dbReference>
<evidence type="ECO:0000313" key="1">
    <source>
        <dbReference type="EMBL" id="KAG8091183.1"/>
    </source>
</evidence>
<organism evidence="1 2">
    <name type="scientific">Zizania palustris</name>
    <name type="common">Northern wild rice</name>
    <dbReference type="NCBI Taxonomy" id="103762"/>
    <lineage>
        <taxon>Eukaryota</taxon>
        <taxon>Viridiplantae</taxon>
        <taxon>Streptophyta</taxon>
        <taxon>Embryophyta</taxon>
        <taxon>Tracheophyta</taxon>
        <taxon>Spermatophyta</taxon>
        <taxon>Magnoliopsida</taxon>
        <taxon>Liliopsida</taxon>
        <taxon>Poales</taxon>
        <taxon>Poaceae</taxon>
        <taxon>BOP clade</taxon>
        <taxon>Oryzoideae</taxon>
        <taxon>Oryzeae</taxon>
        <taxon>Zizaniinae</taxon>
        <taxon>Zizania</taxon>
    </lineage>
</organism>
<evidence type="ECO:0000313" key="2">
    <source>
        <dbReference type="Proteomes" id="UP000729402"/>
    </source>
</evidence>